<evidence type="ECO:0000256" key="3">
    <source>
        <dbReference type="ARBA" id="ARBA00023125"/>
    </source>
</evidence>
<dbReference type="SMART" id="SM00353">
    <property type="entry name" value="HLH"/>
    <property type="match status" value="1"/>
</dbReference>
<dbReference type="GO" id="GO:0046983">
    <property type="term" value="F:protein dimerization activity"/>
    <property type="evidence" value="ECO:0007669"/>
    <property type="project" value="InterPro"/>
</dbReference>
<feature type="compositionally biased region" description="Polar residues" evidence="7">
    <location>
        <begin position="48"/>
        <end position="60"/>
    </location>
</feature>
<keyword evidence="4" id="KW-0804">Transcription</keyword>
<dbReference type="PANTHER" id="PTHR45776">
    <property type="entry name" value="MIP04163P"/>
    <property type="match status" value="1"/>
</dbReference>
<gene>
    <name evidence="9" type="ORF">BCV72DRAFT_241243</name>
</gene>
<dbReference type="AlphaFoldDB" id="A0A1X0R5Y6"/>
<dbReference type="Pfam" id="PF00010">
    <property type="entry name" value="HLH"/>
    <property type="match status" value="1"/>
</dbReference>
<evidence type="ECO:0000256" key="4">
    <source>
        <dbReference type="ARBA" id="ARBA00023163"/>
    </source>
</evidence>
<feature type="region of interest" description="Disordered" evidence="7">
    <location>
        <begin position="93"/>
        <end position="120"/>
    </location>
</feature>
<dbReference type="VEuPathDB" id="FungiDB:BCV72DRAFT_241243"/>
<reference evidence="9" key="1">
    <citation type="journal article" date="2016" name="Proc. Natl. Acad. Sci. U.S.A.">
        <title>Lipid metabolic changes in an early divergent fungus govern the establishment of a mutualistic symbiosis with endobacteria.</title>
        <authorList>
            <person name="Lastovetsky O.A."/>
            <person name="Gaspar M.L."/>
            <person name="Mondo S.J."/>
            <person name="LaButti K.M."/>
            <person name="Sandor L."/>
            <person name="Grigoriev I.V."/>
            <person name="Henry S.A."/>
            <person name="Pawlowska T.E."/>
        </authorList>
    </citation>
    <scope>NUCLEOTIDE SEQUENCE [LARGE SCALE GENOMIC DNA]</scope>
    <source>
        <strain evidence="9">ATCC 52814</strain>
    </source>
</reference>
<feature type="domain" description="BHLH" evidence="8">
    <location>
        <begin position="208"/>
        <end position="267"/>
    </location>
</feature>
<evidence type="ECO:0000256" key="7">
    <source>
        <dbReference type="SAM" id="MobiDB-lite"/>
    </source>
</evidence>
<evidence type="ECO:0000256" key="6">
    <source>
        <dbReference type="SAM" id="Coils"/>
    </source>
</evidence>
<evidence type="ECO:0000313" key="9">
    <source>
        <dbReference type="EMBL" id="ORE07412.1"/>
    </source>
</evidence>
<dbReference type="GO" id="GO:0000981">
    <property type="term" value="F:DNA-binding transcription factor activity, RNA polymerase II-specific"/>
    <property type="evidence" value="ECO:0007669"/>
    <property type="project" value="TreeGrafter"/>
</dbReference>
<feature type="coiled-coil region" evidence="6">
    <location>
        <begin position="257"/>
        <end position="291"/>
    </location>
</feature>
<dbReference type="InterPro" id="IPR011598">
    <property type="entry name" value="bHLH_dom"/>
</dbReference>
<keyword evidence="5" id="KW-0539">Nucleus</keyword>
<evidence type="ECO:0000256" key="5">
    <source>
        <dbReference type="ARBA" id="ARBA00023242"/>
    </source>
</evidence>
<organism evidence="9">
    <name type="scientific">Rhizopus microsporus var. microsporus</name>
    <dbReference type="NCBI Taxonomy" id="86635"/>
    <lineage>
        <taxon>Eukaryota</taxon>
        <taxon>Fungi</taxon>
        <taxon>Fungi incertae sedis</taxon>
        <taxon>Mucoromycota</taxon>
        <taxon>Mucoromycotina</taxon>
        <taxon>Mucoromycetes</taxon>
        <taxon>Mucorales</taxon>
        <taxon>Mucorineae</taxon>
        <taxon>Rhizopodaceae</taxon>
        <taxon>Rhizopus</taxon>
    </lineage>
</organism>
<dbReference type="Gene3D" id="4.10.280.10">
    <property type="entry name" value="Helix-loop-helix DNA-binding domain"/>
    <property type="match status" value="1"/>
</dbReference>
<dbReference type="InterPro" id="IPR036638">
    <property type="entry name" value="HLH_DNA-bd_sf"/>
</dbReference>
<evidence type="ECO:0000256" key="1">
    <source>
        <dbReference type="ARBA" id="ARBA00004123"/>
    </source>
</evidence>
<dbReference type="OrthoDB" id="690068at2759"/>
<dbReference type="Proteomes" id="UP000242414">
    <property type="component" value="Unassembled WGS sequence"/>
</dbReference>
<feature type="compositionally biased region" description="Low complexity" evidence="7">
    <location>
        <begin position="1"/>
        <end position="22"/>
    </location>
</feature>
<dbReference type="PROSITE" id="PS50888">
    <property type="entry name" value="BHLH"/>
    <property type="match status" value="1"/>
</dbReference>
<dbReference type="PANTHER" id="PTHR45776:SF2">
    <property type="entry name" value="MIP04163P"/>
    <property type="match status" value="1"/>
</dbReference>
<keyword evidence="6" id="KW-0175">Coiled coil</keyword>
<feature type="region of interest" description="Disordered" evidence="7">
    <location>
        <begin position="1"/>
        <end position="66"/>
    </location>
</feature>
<comment type="subcellular location">
    <subcellularLocation>
        <location evidence="1">Nucleus</location>
    </subcellularLocation>
</comment>
<dbReference type="GO" id="GO:0005634">
    <property type="term" value="C:nucleus"/>
    <property type="evidence" value="ECO:0007669"/>
    <property type="project" value="UniProtKB-SubCell"/>
</dbReference>
<dbReference type="SUPFAM" id="SSF47459">
    <property type="entry name" value="HLH, helix-loop-helix DNA-binding domain"/>
    <property type="match status" value="1"/>
</dbReference>
<evidence type="ECO:0000256" key="2">
    <source>
        <dbReference type="ARBA" id="ARBA00023015"/>
    </source>
</evidence>
<dbReference type="EMBL" id="KV921904">
    <property type="protein sequence ID" value="ORE07412.1"/>
    <property type="molecule type" value="Genomic_DNA"/>
</dbReference>
<evidence type="ECO:0000259" key="8">
    <source>
        <dbReference type="PROSITE" id="PS50888"/>
    </source>
</evidence>
<protein>
    <recommendedName>
        <fullName evidence="8">BHLH domain-containing protein</fullName>
    </recommendedName>
</protein>
<accession>A0A1X0R5Y6</accession>
<proteinExistence type="predicted"/>
<keyword evidence="2" id="KW-0805">Transcription regulation</keyword>
<sequence>MPQQLQLQQQQQQQQQQQKSQQPLRLRHPTPYHLMATGQLPPAHPLSDVNSGNNRDSPSSEPLDFNDAFLMNSLSHQDYEEDNNAEYPMYGRSESFSSTGHPTSAFPMDIHRRSSSNMTDLSHGRQDVVFNNNNHHPVFVPSSSLESTHSLAMSAPANMGYDFTFQPTTTTSTGHIPSSSSNNSIPRSFEDDYAAQMNMQIMMEKRRRRRESHNAVERRRRDNINDRIQELCSLLPENALENATLGPNNKPNKGIILKKSVEHMRQLQQQVQDYHQKIQDLEKTLNELCLHQDRL</sequence>
<keyword evidence="3" id="KW-0238">DNA-binding</keyword>
<dbReference type="GO" id="GO:0000978">
    <property type="term" value="F:RNA polymerase II cis-regulatory region sequence-specific DNA binding"/>
    <property type="evidence" value="ECO:0007669"/>
    <property type="project" value="TreeGrafter"/>
</dbReference>
<name>A0A1X0R5Y6_RHIZD</name>